<keyword evidence="12" id="KW-1185">Reference proteome</keyword>
<name>A0A8E2E9E2_9PEZI</name>
<evidence type="ECO:0000256" key="7">
    <source>
        <dbReference type="ARBA" id="ARBA00023136"/>
    </source>
</evidence>
<proteinExistence type="predicted"/>
<dbReference type="InterPro" id="IPR024461">
    <property type="entry name" value="CCDC90-like"/>
</dbReference>
<evidence type="ECO:0000256" key="4">
    <source>
        <dbReference type="ARBA" id="ARBA00022989"/>
    </source>
</evidence>
<evidence type="ECO:0000256" key="10">
    <source>
        <dbReference type="SAM" id="Phobius"/>
    </source>
</evidence>
<evidence type="ECO:0008006" key="13">
    <source>
        <dbReference type="Google" id="ProtNLM"/>
    </source>
</evidence>
<dbReference type="PANTHER" id="PTHR14360">
    <property type="entry name" value="PROTEIN FMP32, MITOCHONDRIAL"/>
    <property type="match status" value="1"/>
</dbReference>
<organism evidence="11 12">
    <name type="scientific">Lepidopterella palustris CBS 459.81</name>
    <dbReference type="NCBI Taxonomy" id="1314670"/>
    <lineage>
        <taxon>Eukaryota</taxon>
        <taxon>Fungi</taxon>
        <taxon>Dikarya</taxon>
        <taxon>Ascomycota</taxon>
        <taxon>Pezizomycotina</taxon>
        <taxon>Dothideomycetes</taxon>
        <taxon>Pleosporomycetidae</taxon>
        <taxon>Mytilinidiales</taxon>
        <taxon>Argynnaceae</taxon>
        <taxon>Lepidopterella</taxon>
    </lineage>
</organism>
<dbReference type="GO" id="GO:0016020">
    <property type="term" value="C:membrane"/>
    <property type="evidence" value="ECO:0007669"/>
    <property type="project" value="UniProtKB-SubCell"/>
</dbReference>
<keyword evidence="3 10" id="KW-0812">Transmembrane</keyword>
<feature type="coiled-coil region" evidence="8">
    <location>
        <begin position="247"/>
        <end position="274"/>
    </location>
</feature>
<evidence type="ECO:0000256" key="3">
    <source>
        <dbReference type="ARBA" id="ARBA00022692"/>
    </source>
</evidence>
<feature type="region of interest" description="Disordered" evidence="9">
    <location>
        <begin position="367"/>
        <end position="423"/>
    </location>
</feature>
<accession>A0A8E2E9E2</accession>
<evidence type="ECO:0000256" key="8">
    <source>
        <dbReference type="SAM" id="Coils"/>
    </source>
</evidence>
<dbReference type="Pfam" id="PF07798">
    <property type="entry name" value="CCDC90-like"/>
    <property type="match status" value="1"/>
</dbReference>
<dbReference type="OrthoDB" id="5424147at2759"/>
<evidence type="ECO:0000313" key="12">
    <source>
        <dbReference type="Proteomes" id="UP000250266"/>
    </source>
</evidence>
<evidence type="ECO:0000256" key="5">
    <source>
        <dbReference type="ARBA" id="ARBA00023054"/>
    </source>
</evidence>
<comment type="subcellular location">
    <subcellularLocation>
        <location evidence="2">Membrane</location>
    </subcellularLocation>
    <subcellularLocation>
        <location evidence="1">Mitochondrion</location>
    </subcellularLocation>
</comment>
<evidence type="ECO:0000256" key="9">
    <source>
        <dbReference type="SAM" id="MobiDB-lite"/>
    </source>
</evidence>
<feature type="region of interest" description="Disordered" evidence="9">
    <location>
        <begin position="22"/>
        <end position="146"/>
    </location>
</feature>
<evidence type="ECO:0000256" key="1">
    <source>
        <dbReference type="ARBA" id="ARBA00004173"/>
    </source>
</evidence>
<evidence type="ECO:0000256" key="6">
    <source>
        <dbReference type="ARBA" id="ARBA00023128"/>
    </source>
</evidence>
<dbReference type="PANTHER" id="PTHR14360:SF12">
    <property type="entry name" value="MOZ PROTEIN REPRESENTS A CHROMATIN-ASSOCIATED ACETYLTRANSFERASE"/>
    <property type="match status" value="1"/>
</dbReference>
<dbReference type="EMBL" id="KV744999">
    <property type="protein sequence ID" value="OCK79556.1"/>
    <property type="molecule type" value="Genomic_DNA"/>
</dbReference>
<reference evidence="11 12" key="1">
    <citation type="journal article" date="2016" name="Nat. Commun.">
        <title>Ectomycorrhizal ecology is imprinted in the genome of the dominant symbiotic fungus Cenococcum geophilum.</title>
        <authorList>
            <consortium name="DOE Joint Genome Institute"/>
            <person name="Peter M."/>
            <person name="Kohler A."/>
            <person name="Ohm R.A."/>
            <person name="Kuo A."/>
            <person name="Krutzmann J."/>
            <person name="Morin E."/>
            <person name="Arend M."/>
            <person name="Barry K.W."/>
            <person name="Binder M."/>
            <person name="Choi C."/>
            <person name="Clum A."/>
            <person name="Copeland A."/>
            <person name="Grisel N."/>
            <person name="Haridas S."/>
            <person name="Kipfer T."/>
            <person name="LaButti K."/>
            <person name="Lindquist E."/>
            <person name="Lipzen A."/>
            <person name="Maire R."/>
            <person name="Meier B."/>
            <person name="Mihaltcheva S."/>
            <person name="Molinier V."/>
            <person name="Murat C."/>
            <person name="Poggeler S."/>
            <person name="Quandt C.A."/>
            <person name="Sperisen C."/>
            <person name="Tritt A."/>
            <person name="Tisserant E."/>
            <person name="Crous P.W."/>
            <person name="Henrissat B."/>
            <person name="Nehls U."/>
            <person name="Egli S."/>
            <person name="Spatafora J.W."/>
            <person name="Grigoriev I.V."/>
            <person name="Martin F.M."/>
        </authorList>
    </citation>
    <scope>NUCLEOTIDE SEQUENCE [LARGE SCALE GENOMIC DNA]</scope>
    <source>
        <strain evidence="11 12">CBS 459.81</strain>
    </source>
</reference>
<feature type="compositionally biased region" description="Polar residues" evidence="9">
    <location>
        <begin position="378"/>
        <end position="390"/>
    </location>
</feature>
<feature type="compositionally biased region" description="Polar residues" evidence="9">
    <location>
        <begin position="30"/>
        <end position="53"/>
    </location>
</feature>
<evidence type="ECO:0000256" key="2">
    <source>
        <dbReference type="ARBA" id="ARBA00004370"/>
    </source>
</evidence>
<feature type="compositionally biased region" description="Polar residues" evidence="9">
    <location>
        <begin position="109"/>
        <end position="125"/>
    </location>
</feature>
<evidence type="ECO:0000313" key="11">
    <source>
        <dbReference type="EMBL" id="OCK79556.1"/>
    </source>
</evidence>
<protein>
    <recommendedName>
        <fullName evidence="13">DUF1640-domain-containing protein</fullName>
    </recommendedName>
</protein>
<gene>
    <name evidence="11" type="ORF">K432DRAFT_63956</name>
</gene>
<keyword evidence="7 10" id="KW-0472">Membrane</keyword>
<dbReference type="Gene3D" id="1.20.5.340">
    <property type="match status" value="1"/>
</dbReference>
<dbReference type="AlphaFoldDB" id="A0A8E2E9E2"/>
<keyword evidence="6" id="KW-0496">Mitochondrion</keyword>
<dbReference type="GO" id="GO:0005739">
    <property type="term" value="C:mitochondrion"/>
    <property type="evidence" value="ECO:0007669"/>
    <property type="project" value="UniProtKB-SubCell"/>
</dbReference>
<feature type="transmembrane region" description="Helical" evidence="10">
    <location>
        <begin position="338"/>
        <end position="357"/>
    </location>
</feature>
<dbReference type="Proteomes" id="UP000250266">
    <property type="component" value="Unassembled WGS sequence"/>
</dbReference>
<keyword evidence="5 8" id="KW-0175">Coiled coil</keyword>
<keyword evidence="4 10" id="KW-1133">Transmembrane helix</keyword>
<sequence length="423" mass="46795">MSALRLTFLYPIFYRPLRTFPAASHRKPTSHTSQSVRRPAKFSTTTGREQGTRPQRYGTAQEPLPHLTGGKSAESPDVSNTKPPPKRPDAEPTNEKQSSAPPPTRPNKALNQASKASSPSDTTPKTKALDAAESLPSSPIPNAPRVVESNPLETVLHMPSPAEEEKKKPPHLQTPLYVHHFDTYGLVKDLEKSGFSQDQAVSLMKAVRGLLTDNMNLARDGLVSKSNVENETYLFRAACSELRTEISNNRKSEIEKMRTERNQLQHEVDILNQRLAQDSLTLKDELKGMFDDRKMAVRMEQRSMETKIQELNYKITVALNSDARSEVEGLRWVLTRRAAIAIGISAIMILATLRYYNYMTKTQAEERKKAKKSKMNESEGNSASNGQSDPGSGGVNDHPGPLVVSEEPLGDELLASEGGVQLG</sequence>